<evidence type="ECO:0000313" key="2">
    <source>
        <dbReference type="EMBL" id="MCD2421195.1"/>
    </source>
</evidence>
<evidence type="ECO:0000256" key="1">
    <source>
        <dbReference type="SAM" id="SignalP"/>
    </source>
</evidence>
<feature type="signal peptide" evidence="1">
    <location>
        <begin position="1"/>
        <end position="20"/>
    </location>
</feature>
<dbReference type="Proteomes" id="UP001199816">
    <property type="component" value="Unassembled WGS sequence"/>
</dbReference>
<organism evidence="2 3">
    <name type="scientific">Niabella pedocola</name>
    <dbReference type="NCBI Taxonomy" id="1752077"/>
    <lineage>
        <taxon>Bacteria</taxon>
        <taxon>Pseudomonadati</taxon>
        <taxon>Bacteroidota</taxon>
        <taxon>Chitinophagia</taxon>
        <taxon>Chitinophagales</taxon>
        <taxon>Chitinophagaceae</taxon>
        <taxon>Niabella</taxon>
    </lineage>
</organism>
<dbReference type="EMBL" id="JAJNEC010000001">
    <property type="protein sequence ID" value="MCD2421195.1"/>
    <property type="molecule type" value="Genomic_DNA"/>
</dbReference>
<comment type="caution">
    <text evidence="2">The sequence shown here is derived from an EMBL/GenBank/DDBJ whole genome shotgun (WGS) entry which is preliminary data.</text>
</comment>
<name>A0ABS8PJZ6_9BACT</name>
<accession>A0ABS8PJZ6</accession>
<protein>
    <submittedName>
        <fullName evidence="2">Uncharacterized protein</fullName>
    </submittedName>
</protein>
<evidence type="ECO:0000313" key="3">
    <source>
        <dbReference type="Proteomes" id="UP001199816"/>
    </source>
</evidence>
<dbReference type="RefSeq" id="WP_231002001.1">
    <property type="nucleotide sequence ID" value="NZ_JAJNEC010000001.1"/>
</dbReference>
<sequence>MKKIALLLLIGSVISNFSFGQEDLPKDFSVIKVGKRVIVSWTHNFPSVKMISVQRSYDSTRYFQSIGAPPDPNLKDNGVSDPNPPNDSMYYRVYVLLDGSRYAMTKAKRPMVDTSGFAVAPNDVNVNNKPATQTTDFLPSGFIQSRYVFMTPDRYIRVELPMDSRKYDLKFFTETNQPLLELKDLKEKRFKLDRSYFYKAGYVNFELYADGKILEKYKIFLPKDF</sequence>
<reference evidence="2 3" key="1">
    <citation type="submission" date="2021-11" db="EMBL/GenBank/DDBJ databases">
        <title>Genomic of Niabella pedocola.</title>
        <authorList>
            <person name="Wu T."/>
        </authorList>
    </citation>
    <scope>NUCLEOTIDE SEQUENCE [LARGE SCALE GENOMIC DNA]</scope>
    <source>
        <strain evidence="2 3">JCM 31011</strain>
    </source>
</reference>
<gene>
    <name evidence="2" type="ORF">LQ567_00365</name>
</gene>
<keyword evidence="3" id="KW-1185">Reference proteome</keyword>
<proteinExistence type="predicted"/>
<feature type="chain" id="PRO_5045129735" evidence="1">
    <location>
        <begin position="21"/>
        <end position="225"/>
    </location>
</feature>
<keyword evidence="1" id="KW-0732">Signal</keyword>